<accession>A0A8B6XAB6</accession>
<feature type="domain" description="HTH crp-type" evidence="6">
    <location>
        <begin position="132"/>
        <end position="239"/>
    </location>
</feature>
<dbReference type="SMART" id="SM00100">
    <property type="entry name" value="cNMP"/>
    <property type="match status" value="1"/>
</dbReference>
<keyword evidence="2" id="KW-0238">DNA-binding</keyword>
<dbReference type="Pfam" id="PF00027">
    <property type="entry name" value="cNMP_binding"/>
    <property type="match status" value="1"/>
</dbReference>
<evidence type="ECO:0000256" key="3">
    <source>
        <dbReference type="ARBA" id="ARBA00023163"/>
    </source>
</evidence>
<feature type="domain" description="Cyclic nucleotide-binding" evidence="5">
    <location>
        <begin position="6"/>
        <end position="74"/>
    </location>
</feature>
<dbReference type="PROSITE" id="PS51063">
    <property type="entry name" value="HTH_CRP_2"/>
    <property type="match status" value="1"/>
</dbReference>
<evidence type="ECO:0000259" key="6">
    <source>
        <dbReference type="PROSITE" id="PS51063"/>
    </source>
</evidence>
<reference evidence="8" key="1">
    <citation type="journal article" date="2001" name="Adv. Microb. Physiol.">
        <title>Functional versatility in the CRP-FNR superfamily of transcription factors: FNR and FLP.</title>
        <authorList>
            <person name="Green J."/>
            <person name="Scott C."/>
            <person name="Guest J.R."/>
        </authorList>
    </citation>
    <scope>NUCLEOTIDE SEQUENCE</scope>
</reference>
<evidence type="ECO:0000256" key="4">
    <source>
        <dbReference type="SAM" id="MobiDB-lite"/>
    </source>
</evidence>
<dbReference type="InterPro" id="IPR050397">
    <property type="entry name" value="Env_Response_Regulators"/>
</dbReference>
<dbReference type="InterPro" id="IPR012318">
    <property type="entry name" value="HTH_CRP"/>
</dbReference>
<dbReference type="OrthoDB" id="7263823at2"/>
<evidence type="ECO:0000313" key="7">
    <source>
        <dbReference type="Proteomes" id="UP000675920"/>
    </source>
</evidence>
<dbReference type="RefSeq" id="WP_051379124.1">
    <property type="nucleotide sequence ID" value="NZ_KI519500.1"/>
</dbReference>
<dbReference type="Gene3D" id="2.60.120.10">
    <property type="entry name" value="Jelly Rolls"/>
    <property type="match status" value="1"/>
</dbReference>
<dbReference type="InterPro" id="IPR036388">
    <property type="entry name" value="WH-like_DNA-bd_sf"/>
</dbReference>
<dbReference type="GO" id="GO:0003700">
    <property type="term" value="F:DNA-binding transcription factor activity"/>
    <property type="evidence" value="ECO:0007669"/>
    <property type="project" value="TreeGrafter"/>
</dbReference>
<sequence>MHPSPFLAFLDSPDGTAFLADFRVREVARGEVVSRPGDASDCVFVVRSGRLRVWLASETRELTLVFLEAGDVFSTHTPTWVTAVQPSALALIETRRFSARMAGQSPATVAVMRVLGMLLARTVELVEHLVFREAHERLASFLATLARRQGRREPTGRATGEAMSAGPSAAVDAGAGEGAATRNGAAPEVWSVALPFTLTDIALMLGASRQTISTAFADLERAGIVERRGRRELRILDLARLDARNPPQLSPARQTGPRHPT</sequence>
<dbReference type="SMART" id="SM00419">
    <property type="entry name" value="HTH_CRP"/>
    <property type="match status" value="1"/>
</dbReference>
<proteinExistence type="predicted"/>
<evidence type="ECO:0000313" key="8">
    <source>
        <dbReference type="RefSeq" id="WP_051379124.1"/>
    </source>
</evidence>
<feature type="region of interest" description="Disordered" evidence="4">
    <location>
        <begin position="150"/>
        <end position="180"/>
    </location>
</feature>
<dbReference type="Pfam" id="PF13545">
    <property type="entry name" value="HTH_Crp_2"/>
    <property type="match status" value="1"/>
</dbReference>
<evidence type="ECO:0000259" key="5">
    <source>
        <dbReference type="PROSITE" id="PS50042"/>
    </source>
</evidence>
<dbReference type="AlphaFoldDB" id="A0A8B6XAB6"/>
<protein>
    <submittedName>
        <fullName evidence="8">Crp/Fnr family transcriptional regulator</fullName>
    </submittedName>
</protein>
<dbReference type="InterPro" id="IPR000595">
    <property type="entry name" value="cNMP-bd_dom"/>
</dbReference>
<dbReference type="CDD" id="cd00038">
    <property type="entry name" value="CAP_ED"/>
    <property type="match status" value="1"/>
</dbReference>
<keyword evidence="7" id="KW-1185">Reference proteome</keyword>
<dbReference type="SUPFAM" id="SSF46785">
    <property type="entry name" value="Winged helix' DNA-binding domain"/>
    <property type="match status" value="1"/>
</dbReference>
<dbReference type="PANTHER" id="PTHR24567:SF26">
    <property type="entry name" value="REGULATORY PROTEIN YEIL"/>
    <property type="match status" value="1"/>
</dbReference>
<dbReference type="GO" id="GO:0003677">
    <property type="term" value="F:DNA binding"/>
    <property type="evidence" value="ECO:0007669"/>
    <property type="project" value="UniProtKB-KW"/>
</dbReference>
<evidence type="ECO:0000256" key="2">
    <source>
        <dbReference type="ARBA" id="ARBA00023125"/>
    </source>
</evidence>
<name>A0A8B6XAB6_9BURK</name>
<dbReference type="PANTHER" id="PTHR24567">
    <property type="entry name" value="CRP FAMILY TRANSCRIPTIONAL REGULATORY PROTEIN"/>
    <property type="match status" value="1"/>
</dbReference>
<keyword evidence="1" id="KW-0805">Transcription regulation</keyword>
<dbReference type="Proteomes" id="UP000675920">
    <property type="component" value="Unplaced"/>
</dbReference>
<reference evidence="8" key="2">
    <citation type="journal article" date="2003" name="FEMS Microbiol. Rev.">
        <title>Phylogeny of the bacterial superfamily of Crp-Fnr transcription regulators: exploiting the metabolic spectrum by controlling alternative gene programs.</title>
        <authorList>
            <person name="Korner H."/>
            <person name="Sofia H.J."/>
            <person name="Zumft W.G."/>
        </authorList>
    </citation>
    <scope>NUCLEOTIDE SEQUENCE</scope>
</reference>
<dbReference type="Gene3D" id="1.10.10.10">
    <property type="entry name" value="Winged helix-like DNA-binding domain superfamily/Winged helix DNA-binding domain"/>
    <property type="match status" value="1"/>
</dbReference>
<keyword evidence="3" id="KW-0804">Transcription</keyword>
<dbReference type="InterPro" id="IPR018490">
    <property type="entry name" value="cNMP-bd_dom_sf"/>
</dbReference>
<dbReference type="GO" id="GO:0005829">
    <property type="term" value="C:cytosol"/>
    <property type="evidence" value="ECO:0007669"/>
    <property type="project" value="TreeGrafter"/>
</dbReference>
<feature type="compositionally biased region" description="Low complexity" evidence="4">
    <location>
        <begin position="169"/>
        <end position="180"/>
    </location>
</feature>
<reference evidence="8" key="3">
    <citation type="submission" date="2025-08" db="UniProtKB">
        <authorList>
            <consortium name="RefSeq"/>
        </authorList>
    </citation>
    <scope>IDENTIFICATION</scope>
</reference>
<evidence type="ECO:0000256" key="1">
    <source>
        <dbReference type="ARBA" id="ARBA00023015"/>
    </source>
</evidence>
<dbReference type="SUPFAM" id="SSF51206">
    <property type="entry name" value="cAMP-binding domain-like"/>
    <property type="match status" value="1"/>
</dbReference>
<dbReference type="InterPro" id="IPR036390">
    <property type="entry name" value="WH_DNA-bd_sf"/>
</dbReference>
<dbReference type="PROSITE" id="PS50042">
    <property type="entry name" value="CNMP_BINDING_3"/>
    <property type="match status" value="1"/>
</dbReference>
<organism evidence="7 8">
    <name type="scientific">Derxia gummosa DSM 723</name>
    <dbReference type="NCBI Taxonomy" id="1121388"/>
    <lineage>
        <taxon>Bacteria</taxon>
        <taxon>Pseudomonadati</taxon>
        <taxon>Pseudomonadota</taxon>
        <taxon>Betaproteobacteria</taxon>
        <taxon>Burkholderiales</taxon>
        <taxon>Alcaligenaceae</taxon>
        <taxon>Derxia</taxon>
    </lineage>
</organism>
<dbReference type="InterPro" id="IPR014710">
    <property type="entry name" value="RmlC-like_jellyroll"/>
</dbReference>